<keyword evidence="4 7" id="KW-1133">Transmembrane helix</keyword>
<feature type="non-terminal residue" evidence="8">
    <location>
        <position position="1"/>
    </location>
</feature>
<comment type="caution">
    <text evidence="8">The sequence shown here is derived from an EMBL/GenBank/DDBJ whole genome shotgun (WGS) entry which is preliminary data.</text>
</comment>
<feature type="region of interest" description="Disordered" evidence="6">
    <location>
        <begin position="1"/>
        <end position="24"/>
    </location>
</feature>
<feature type="compositionally biased region" description="Basic residues" evidence="6">
    <location>
        <begin position="9"/>
        <end position="19"/>
    </location>
</feature>
<comment type="subcellular location">
    <subcellularLocation>
        <location evidence="1">Membrane</location>
        <topology evidence="1">Multi-pass membrane protein</topology>
    </subcellularLocation>
</comment>
<comment type="similarity">
    <text evidence="2">Belongs to the archaeal/bacterial/fungal opsin family.</text>
</comment>
<dbReference type="Proteomes" id="UP001189429">
    <property type="component" value="Unassembled WGS sequence"/>
</dbReference>
<evidence type="ECO:0000256" key="1">
    <source>
        <dbReference type="ARBA" id="ARBA00004141"/>
    </source>
</evidence>
<keyword evidence="9" id="KW-1185">Reference proteome</keyword>
<evidence type="ECO:0000313" key="9">
    <source>
        <dbReference type="Proteomes" id="UP001189429"/>
    </source>
</evidence>
<evidence type="ECO:0000256" key="2">
    <source>
        <dbReference type="ARBA" id="ARBA00008130"/>
    </source>
</evidence>
<proteinExistence type="inferred from homology"/>
<protein>
    <submittedName>
        <fullName evidence="8">Uncharacterized protein</fullName>
    </submittedName>
</protein>
<feature type="region of interest" description="Disordered" evidence="6">
    <location>
        <begin position="720"/>
        <end position="744"/>
    </location>
</feature>
<feature type="transmembrane region" description="Helical" evidence="7">
    <location>
        <begin position="247"/>
        <end position="270"/>
    </location>
</feature>
<sequence>VLQDSGGRAPRRAPRRRAAARCGRGPGAAAPLAALAAAAAWATRGPWHGPVGTGGDGLSFSVVLSRVSIASPGWLLEVRTPMLVAAAVFGALSVGLVVLLSILDWLLDATYQWNADIKRCLQAHLFVCATGMLFYSSGYSSTTLFVVTEDSVGGEHLIGRNFHWLISTPIEWYIYKLCFVCPGNRSNCMMMIVYALCVAMQIFGILVCVAPFPNLSLVASSGCFVLMFVVLYQVPQVPETAMVGRRVLDLHLLLWSAYPIAHFCRVAGWMTVGKQQVFVHCTLDCCAKGLSFGAILVARLTRTLTSMTGAIQTMLATHDVVLIVDSSFQLLEPLRNQSLLFHKFAQVEGSTRSLLELCASEEHSERLKTVAQEADCQASGKGSPNCTLSFKLQQDLGELSTTCFVSSCVQGRRLVGISFIVQGEEYAPLTALRQADATEAFDHASAMSCPHSDAHPSGAALEPVLHRCSAILQLAPWLSELVRAIFEDSPTVPSALMVFDRKRGEGASIETASAAFCAHASGLPAPFALSELLGHRDVERLLATASLEELSTYQFRCAELASGTRVVLSVAWLNRLSRAGWSSDVRVGVLTLEPVSSTWHVPLREQVEAWDLPRAAECHYFWYFVADRLLRVPCPLDYRVVPPELLRTAPSLARAAPALEASSCCYVITAEPIESLEPSAGSSRGRRTELVLPAGDWQGEAPPLGERLADADLAAARLRPGPEHLVPPPPALQPLAYARAEDAA</sequence>
<evidence type="ECO:0000256" key="4">
    <source>
        <dbReference type="ARBA" id="ARBA00022989"/>
    </source>
</evidence>
<name>A0ABN9TZ86_9DINO</name>
<gene>
    <name evidence="8" type="ORF">PCOR1329_LOCUS43773</name>
</gene>
<keyword evidence="5 7" id="KW-0472">Membrane</keyword>
<feature type="transmembrane region" description="Helical" evidence="7">
    <location>
        <begin position="218"/>
        <end position="235"/>
    </location>
</feature>
<keyword evidence="3 7" id="KW-0812">Transmembrane</keyword>
<reference evidence="8" key="1">
    <citation type="submission" date="2023-10" db="EMBL/GenBank/DDBJ databases">
        <authorList>
            <person name="Chen Y."/>
            <person name="Shah S."/>
            <person name="Dougan E. K."/>
            <person name="Thang M."/>
            <person name="Chan C."/>
        </authorList>
    </citation>
    <scope>NUCLEOTIDE SEQUENCE [LARGE SCALE GENOMIC DNA]</scope>
</reference>
<feature type="transmembrane region" description="Helical" evidence="7">
    <location>
        <begin position="123"/>
        <end position="147"/>
    </location>
</feature>
<feature type="transmembrane region" description="Helical" evidence="7">
    <location>
        <begin position="83"/>
        <end position="103"/>
    </location>
</feature>
<dbReference type="SUPFAM" id="SSF81321">
    <property type="entry name" value="Family A G protein-coupled receptor-like"/>
    <property type="match status" value="1"/>
</dbReference>
<dbReference type="InterPro" id="IPR001425">
    <property type="entry name" value="Arc/bac/fun_rhodopsins"/>
</dbReference>
<evidence type="ECO:0000313" key="8">
    <source>
        <dbReference type="EMBL" id="CAK0851681.1"/>
    </source>
</evidence>
<organism evidence="8 9">
    <name type="scientific">Prorocentrum cordatum</name>
    <dbReference type="NCBI Taxonomy" id="2364126"/>
    <lineage>
        <taxon>Eukaryota</taxon>
        <taxon>Sar</taxon>
        <taxon>Alveolata</taxon>
        <taxon>Dinophyceae</taxon>
        <taxon>Prorocentrales</taxon>
        <taxon>Prorocentraceae</taxon>
        <taxon>Prorocentrum</taxon>
    </lineage>
</organism>
<dbReference type="Pfam" id="PF01036">
    <property type="entry name" value="Bac_rhodopsin"/>
    <property type="match status" value="1"/>
</dbReference>
<accession>A0ABN9TZ86</accession>
<dbReference type="Gene3D" id="1.20.1070.10">
    <property type="entry name" value="Rhodopsin 7-helix transmembrane proteins"/>
    <property type="match status" value="1"/>
</dbReference>
<evidence type="ECO:0000256" key="5">
    <source>
        <dbReference type="ARBA" id="ARBA00023136"/>
    </source>
</evidence>
<dbReference type="EMBL" id="CAUYUJ010015262">
    <property type="protein sequence ID" value="CAK0851681.1"/>
    <property type="molecule type" value="Genomic_DNA"/>
</dbReference>
<evidence type="ECO:0000256" key="6">
    <source>
        <dbReference type="SAM" id="MobiDB-lite"/>
    </source>
</evidence>
<evidence type="ECO:0000256" key="7">
    <source>
        <dbReference type="SAM" id="Phobius"/>
    </source>
</evidence>
<feature type="transmembrane region" description="Helical" evidence="7">
    <location>
        <begin position="192"/>
        <end position="212"/>
    </location>
</feature>
<evidence type="ECO:0000256" key="3">
    <source>
        <dbReference type="ARBA" id="ARBA00022692"/>
    </source>
</evidence>